<protein>
    <submittedName>
        <fullName evidence="1">Uncharacterized protein</fullName>
    </submittedName>
</protein>
<reference evidence="1" key="1">
    <citation type="journal article" date="2020" name="BMC Genomics">
        <title>Correction to: Identification and distribution of gene clusters required for synthesis of sphingolipid metabolism inhibitors in diverse species of the filamentous fungus Fusarium.</title>
        <authorList>
            <person name="Kim H.S."/>
            <person name="Lohmar J.M."/>
            <person name="Busman M."/>
            <person name="Brown D.W."/>
            <person name="Naumann T.A."/>
            <person name="Divon H.H."/>
            <person name="Lysoe E."/>
            <person name="Uhlig S."/>
            <person name="Proctor R.H."/>
        </authorList>
    </citation>
    <scope>NUCLEOTIDE SEQUENCE</scope>
    <source>
        <strain evidence="1">NRRL 45417</strain>
    </source>
</reference>
<reference evidence="1" key="2">
    <citation type="submission" date="2020-05" db="EMBL/GenBank/DDBJ databases">
        <authorList>
            <person name="Kim H.-S."/>
            <person name="Proctor R.H."/>
            <person name="Brown D.W."/>
        </authorList>
    </citation>
    <scope>NUCLEOTIDE SEQUENCE</scope>
    <source>
        <strain evidence="1">NRRL 45417</strain>
    </source>
</reference>
<comment type="caution">
    <text evidence="1">The sequence shown here is derived from an EMBL/GenBank/DDBJ whole genome shotgun (WGS) entry which is preliminary data.</text>
</comment>
<dbReference type="Proteomes" id="UP000604273">
    <property type="component" value="Unassembled WGS sequence"/>
</dbReference>
<accession>A0A8H4WQW0</accession>
<sequence length="301" mass="33211">MLSQEDFARGFDRDIFEASLDEGVIRERNDPLDEVQRSVITDRGATSDYKVQALLRACIHGNMAGETSSPASLILVDYQLQSLKSDKVFTAVTTGFTFSEYLGNLSNETKDKSLPTVIAYAPFERPVKLNQSTATEGTTQNAQMTLEPEVGGIKIGSAGFGGEKTSSHEQKYFEQGRAGRHFDHGRAHVVWWNLVSNKSQGSEITPQFRVAMLVERKSNAKFQADFKIAAKAGVGYKVQEIKDKWLYKTAIDDPIIFDPSKGPVGDLEGIDPLQLGKLKKRERLESLSFVPGLEMLGEGGN</sequence>
<dbReference type="OrthoDB" id="5030973at2759"/>
<name>A0A8H4WQW0_9HYPO</name>
<dbReference type="AlphaFoldDB" id="A0A8H4WQW0"/>
<evidence type="ECO:0000313" key="2">
    <source>
        <dbReference type="Proteomes" id="UP000604273"/>
    </source>
</evidence>
<organism evidence="1 2">
    <name type="scientific">Fusarium gaditjirri</name>
    <dbReference type="NCBI Taxonomy" id="282569"/>
    <lineage>
        <taxon>Eukaryota</taxon>
        <taxon>Fungi</taxon>
        <taxon>Dikarya</taxon>
        <taxon>Ascomycota</taxon>
        <taxon>Pezizomycotina</taxon>
        <taxon>Sordariomycetes</taxon>
        <taxon>Hypocreomycetidae</taxon>
        <taxon>Hypocreales</taxon>
        <taxon>Nectriaceae</taxon>
        <taxon>Fusarium</taxon>
        <taxon>Fusarium nisikadoi species complex</taxon>
    </lineage>
</organism>
<evidence type="ECO:0000313" key="1">
    <source>
        <dbReference type="EMBL" id="KAF4946952.1"/>
    </source>
</evidence>
<proteinExistence type="predicted"/>
<dbReference type="EMBL" id="JABFAI010000300">
    <property type="protein sequence ID" value="KAF4946952.1"/>
    <property type="molecule type" value="Genomic_DNA"/>
</dbReference>
<gene>
    <name evidence="1" type="ORF">FGADI_10768</name>
</gene>
<keyword evidence="2" id="KW-1185">Reference proteome</keyword>